<name>A0A6N8F5M3_9GAMM</name>
<evidence type="ECO:0000256" key="4">
    <source>
        <dbReference type="ARBA" id="ARBA00022801"/>
    </source>
</evidence>
<dbReference type="EMBL" id="WOCD01000001">
    <property type="protein sequence ID" value="MUH71464.1"/>
    <property type="molecule type" value="Genomic_DNA"/>
</dbReference>
<dbReference type="GO" id="GO:0006308">
    <property type="term" value="P:DNA catabolic process"/>
    <property type="evidence" value="ECO:0007669"/>
    <property type="project" value="TreeGrafter"/>
</dbReference>
<dbReference type="Pfam" id="PF00929">
    <property type="entry name" value="RNase_T"/>
    <property type="match status" value="1"/>
</dbReference>
<protein>
    <recommendedName>
        <fullName evidence="8">Exonuclease domain-containing protein</fullName>
    </recommendedName>
</protein>
<evidence type="ECO:0000256" key="6">
    <source>
        <dbReference type="ARBA" id="ARBA00022842"/>
    </source>
</evidence>
<dbReference type="InterPro" id="IPR040393">
    <property type="entry name" value="TREX1/2"/>
</dbReference>
<dbReference type="AlphaFoldDB" id="A0A6N8F5M3"/>
<dbReference type="SUPFAM" id="SSF53098">
    <property type="entry name" value="Ribonuclease H-like"/>
    <property type="match status" value="1"/>
</dbReference>
<dbReference type="GO" id="GO:0003676">
    <property type="term" value="F:nucleic acid binding"/>
    <property type="evidence" value="ECO:0007669"/>
    <property type="project" value="InterPro"/>
</dbReference>
<evidence type="ECO:0000256" key="1">
    <source>
        <dbReference type="ARBA" id="ARBA00001946"/>
    </source>
</evidence>
<evidence type="ECO:0000259" key="8">
    <source>
        <dbReference type="SMART" id="SM00479"/>
    </source>
</evidence>
<dbReference type="SMART" id="SM00479">
    <property type="entry name" value="EXOIII"/>
    <property type="match status" value="1"/>
</dbReference>
<keyword evidence="5" id="KW-0269">Exonuclease</keyword>
<keyword evidence="3" id="KW-0479">Metal-binding</keyword>
<evidence type="ECO:0000256" key="2">
    <source>
        <dbReference type="ARBA" id="ARBA00022722"/>
    </source>
</evidence>
<dbReference type="InterPro" id="IPR012337">
    <property type="entry name" value="RNaseH-like_sf"/>
</dbReference>
<proteinExistence type="inferred from homology"/>
<comment type="cofactor">
    <cofactor evidence="1">
        <name>Mg(2+)</name>
        <dbReference type="ChEBI" id="CHEBI:18420"/>
    </cofactor>
</comment>
<dbReference type="InterPro" id="IPR013520">
    <property type="entry name" value="Ribonucl_H"/>
</dbReference>
<evidence type="ECO:0000256" key="7">
    <source>
        <dbReference type="ARBA" id="ARBA00025769"/>
    </source>
</evidence>
<sequence length="231" mass="26971">MYVLGIDLETTGLSFEEDEIIEIGAVVWDIDLNKPAAMLNHLVVQPDKLPLSKTIVNITGITDTDLTEFGLEEKYALMEFLKLAEKCQYIVAHNGNHFDKPFIEKALSRYSMNINLPWIDTMFDVPFKSRTKKLTYLAAEHNFLNPFAHRALFDVLTMLKVCSDYDWQEIIERAQSPQVKVIAKVSKEDRQLAKDQGFRWDSKNYVWFKEMKECDLNKSSWEFSFDVERNR</sequence>
<evidence type="ECO:0000256" key="5">
    <source>
        <dbReference type="ARBA" id="ARBA00022839"/>
    </source>
</evidence>
<accession>A0A6N8F5M3</accession>
<dbReference type="GO" id="GO:0046872">
    <property type="term" value="F:metal ion binding"/>
    <property type="evidence" value="ECO:0007669"/>
    <property type="project" value="UniProtKB-KW"/>
</dbReference>
<dbReference type="Proteomes" id="UP000439994">
    <property type="component" value="Unassembled WGS sequence"/>
</dbReference>
<keyword evidence="10" id="KW-1185">Reference proteome</keyword>
<dbReference type="InterPro" id="IPR036397">
    <property type="entry name" value="RNaseH_sf"/>
</dbReference>
<evidence type="ECO:0000313" key="10">
    <source>
        <dbReference type="Proteomes" id="UP000439994"/>
    </source>
</evidence>
<dbReference type="GO" id="GO:0005737">
    <property type="term" value="C:cytoplasm"/>
    <property type="evidence" value="ECO:0007669"/>
    <property type="project" value="TreeGrafter"/>
</dbReference>
<dbReference type="CDD" id="cd06127">
    <property type="entry name" value="DEDDh"/>
    <property type="match status" value="1"/>
</dbReference>
<organism evidence="9 10">
    <name type="scientific">Psychrosphaera haliotis</name>
    <dbReference type="NCBI Taxonomy" id="555083"/>
    <lineage>
        <taxon>Bacteria</taxon>
        <taxon>Pseudomonadati</taxon>
        <taxon>Pseudomonadota</taxon>
        <taxon>Gammaproteobacteria</taxon>
        <taxon>Alteromonadales</taxon>
        <taxon>Pseudoalteromonadaceae</taxon>
        <taxon>Psychrosphaera</taxon>
    </lineage>
</organism>
<keyword evidence="2" id="KW-0540">Nuclease</keyword>
<reference evidence="9 10" key="1">
    <citation type="submission" date="2019-11" db="EMBL/GenBank/DDBJ databases">
        <title>P. haliotis isolates from Z. marina roots.</title>
        <authorList>
            <person name="Cohen M."/>
            <person name="Jospin G."/>
            <person name="Eisen J.A."/>
            <person name="Coil D.A."/>
        </authorList>
    </citation>
    <scope>NUCLEOTIDE SEQUENCE [LARGE SCALE GENOMIC DNA]</scope>
    <source>
        <strain evidence="9 10">UCD-MCMsp1aY</strain>
    </source>
</reference>
<gene>
    <name evidence="9" type="ORF">GNP35_02475</name>
</gene>
<keyword evidence="4" id="KW-0378">Hydrolase</keyword>
<evidence type="ECO:0000313" key="9">
    <source>
        <dbReference type="EMBL" id="MUH71464.1"/>
    </source>
</evidence>
<keyword evidence="6" id="KW-0460">Magnesium</keyword>
<dbReference type="OrthoDB" id="7427781at2"/>
<dbReference type="PANTHER" id="PTHR13058">
    <property type="entry name" value="THREE PRIME REPAIR EXONUCLEASE 1, 2"/>
    <property type="match status" value="1"/>
</dbReference>
<feature type="domain" description="Exonuclease" evidence="8">
    <location>
        <begin position="2"/>
        <end position="176"/>
    </location>
</feature>
<dbReference type="RefSeq" id="WP_155694209.1">
    <property type="nucleotide sequence ID" value="NZ_WOCD01000001.1"/>
</dbReference>
<comment type="caution">
    <text evidence="9">The sequence shown here is derived from an EMBL/GenBank/DDBJ whole genome shotgun (WGS) entry which is preliminary data.</text>
</comment>
<evidence type="ECO:0000256" key="3">
    <source>
        <dbReference type="ARBA" id="ARBA00022723"/>
    </source>
</evidence>
<dbReference type="PANTHER" id="PTHR13058:SF19">
    <property type="entry name" value="LD40940P"/>
    <property type="match status" value="1"/>
</dbReference>
<dbReference type="GO" id="GO:0008296">
    <property type="term" value="F:3'-5'-DNA exonuclease activity"/>
    <property type="evidence" value="ECO:0007669"/>
    <property type="project" value="TreeGrafter"/>
</dbReference>
<dbReference type="Gene3D" id="3.30.420.10">
    <property type="entry name" value="Ribonuclease H-like superfamily/Ribonuclease H"/>
    <property type="match status" value="1"/>
</dbReference>
<comment type="similarity">
    <text evidence="7">Belongs to the exonuclease superfamily. TREX family.</text>
</comment>